<dbReference type="HOGENOM" id="CLU_066030_1_0_1"/>
<proteinExistence type="predicted"/>
<dbReference type="EMBL" id="KN831944">
    <property type="protein sequence ID" value="KIO14573.1"/>
    <property type="molecule type" value="Genomic_DNA"/>
</dbReference>
<feature type="compositionally biased region" description="Basic and acidic residues" evidence="1">
    <location>
        <begin position="1"/>
        <end position="14"/>
    </location>
</feature>
<reference evidence="2 3" key="1">
    <citation type="submission" date="2014-04" db="EMBL/GenBank/DDBJ databases">
        <authorList>
            <consortium name="DOE Joint Genome Institute"/>
            <person name="Kuo A."/>
            <person name="Kohler A."/>
            <person name="Costa M.D."/>
            <person name="Nagy L.G."/>
            <person name="Floudas D."/>
            <person name="Copeland A."/>
            <person name="Barry K.W."/>
            <person name="Cichocki N."/>
            <person name="Veneault-Fourrey C."/>
            <person name="LaButti K."/>
            <person name="Lindquist E.A."/>
            <person name="Lipzen A."/>
            <person name="Lundell T."/>
            <person name="Morin E."/>
            <person name="Murat C."/>
            <person name="Sun H."/>
            <person name="Tunlid A."/>
            <person name="Henrissat B."/>
            <person name="Grigoriev I.V."/>
            <person name="Hibbett D.S."/>
            <person name="Martin F."/>
            <person name="Nordberg H.P."/>
            <person name="Cantor M.N."/>
            <person name="Hua S.X."/>
        </authorList>
    </citation>
    <scope>NUCLEOTIDE SEQUENCE [LARGE SCALE GENOMIC DNA]</scope>
    <source>
        <strain evidence="2 3">Marx 270</strain>
    </source>
</reference>
<dbReference type="AlphaFoldDB" id="A0A0C3JZI2"/>
<sequence>MYSEKKYSEKKSSDPSDPSDPPPSYGDVIEPPSGFRIALDASSPFPTSRKVMDPPCLDADRLSPVYIGSAIFENCVHPCKIAPHLTPACRVPYGGVELEHFGRYDLLPFDPATMIWVTTSRGRIPYGFNPIQGGYEENGTPLYHALGDVNGVKVPGKTGTHLGGCNVAFNGGEHVITRNYEILCWR</sequence>
<reference evidence="3" key="2">
    <citation type="submission" date="2015-01" db="EMBL/GenBank/DDBJ databases">
        <title>Evolutionary Origins and Diversification of the Mycorrhizal Mutualists.</title>
        <authorList>
            <consortium name="DOE Joint Genome Institute"/>
            <consortium name="Mycorrhizal Genomics Consortium"/>
            <person name="Kohler A."/>
            <person name="Kuo A."/>
            <person name="Nagy L.G."/>
            <person name="Floudas D."/>
            <person name="Copeland A."/>
            <person name="Barry K.W."/>
            <person name="Cichocki N."/>
            <person name="Veneault-Fourrey C."/>
            <person name="LaButti K."/>
            <person name="Lindquist E.A."/>
            <person name="Lipzen A."/>
            <person name="Lundell T."/>
            <person name="Morin E."/>
            <person name="Murat C."/>
            <person name="Riley R."/>
            <person name="Ohm R."/>
            <person name="Sun H."/>
            <person name="Tunlid A."/>
            <person name="Henrissat B."/>
            <person name="Grigoriev I.V."/>
            <person name="Hibbett D.S."/>
            <person name="Martin F."/>
        </authorList>
    </citation>
    <scope>NUCLEOTIDE SEQUENCE [LARGE SCALE GENOMIC DNA]</scope>
    <source>
        <strain evidence="3">Marx 270</strain>
    </source>
</reference>
<dbReference type="SMART" id="SM00696">
    <property type="entry name" value="DM9"/>
    <property type="match status" value="1"/>
</dbReference>
<gene>
    <name evidence="2" type="ORF">M404DRAFT_991333</name>
</gene>
<dbReference type="Pfam" id="PF11901">
    <property type="entry name" value="DM9"/>
    <property type="match status" value="1"/>
</dbReference>
<dbReference type="InterPro" id="IPR006616">
    <property type="entry name" value="DM9_repeat"/>
</dbReference>
<evidence type="ECO:0000313" key="3">
    <source>
        <dbReference type="Proteomes" id="UP000054217"/>
    </source>
</evidence>
<feature type="region of interest" description="Disordered" evidence="1">
    <location>
        <begin position="1"/>
        <end position="30"/>
    </location>
</feature>
<protein>
    <submittedName>
        <fullName evidence="2">Uncharacterized protein</fullName>
    </submittedName>
</protein>
<dbReference type="OrthoDB" id="2142040at2759"/>
<dbReference type="PANTHER" id="PTHR31649:SF1">
    <property type="entry name" value="FARNESOIC ACID O-METHYL TRANSFERASE DOMAIN-CONTAINING PROTEIN"/>
    <property type="match status" value="1"/>
</dbReference>
<keyword evidence="3" id="KW-1185">Reference proteome</keyword>
<name>A0A0C3JZI2_PISTI</name>
<evidence type="ECO:0000256" key="1">
    <source>
        <dbReference type="SAM" id="MobiDB-lite"/>
    </source>
</evidence>
<dbReference type="STRING" id="870435.A0A0C3JZI2"/>
<dbReference type="InParanoid" id="A0A0C3JZI2"/>
<accession>A0A0C3JZI2</accession>
<evidence type="ECO:0000313" key="2">
    <source>
        <dbReference type="EMBL" id="KIO14573.1"/>
    </source>
</evidence>
<dbReference type="Proteomes" id="UP000054217">
    <property type="component" value="Unassembled WGS sequence"/>
</dbReference>
<dbReference type="PANTHER" id="PTHR31649">
    <property type="entry name" value="AGAP009604-PA"/>
    <property type="match status" value="1"/>
</dbReference>
<organism evidence="2 3">
    <name type="scientific">Pisolithus tinctorius Marx 270</name>
    <dbReference type="NCBI Taxonomy" id="870435"/>
    <lineage>
        <taxon>Eukaryota</taxon>
        <taxon>Fungi</taxon>
        <taxon>Dikarya</taxon>
        <taxon>Basidiomycota</taxon>
        <taxon>Agaricomycotina</taxon>
        <taxon>Agaricomycetes</taxon>
        <taxon>Agaricomycetidae</taxon>
        <taxon>Boletales</taxon>
        <taxon>Sclerodermatineae</taxon>
        <taxon>Pisolithaceae</taxon>
        <taxon>Pisolithus</taxon>
    </lineage>
</organism>